<dbReference type="PANTHER" id="PTHR10855">
    <property type="entry name" value="26S PROTEASOME NON-ATPASE REGULATORY SUBUNIT 12/COP9 SIGNALOSOME COMPLEX SUBUNIT 4"/>
    <property type="match status" value="1"/>
</dbReference>
<dbReference type="Pfam" id="PF18098">
    <property type="entry name" value="RPN5_C"/>
    <property type="match status" value="1"/>
</dbReference>
<dbReference type="SMART" id="SM00088">
    <property type="entry name" value="PINT"/>
    <property type="match status" value="1"/>
</dbReference>
<dbReference type="PROSITE" id="PS50250">
    <property type="entry name" value="PCI"/>
    <property type="match status" value="1"/>
</dbReference>
<dbReference type="PANTHER" id="PTHR10855:SF1">
    <property type="entry name" value="26S PROTEASOME NON-ATPASE REGULATORY SUBUNIT 12"/>
    <property type="match status" value="1"/>
</dbReference>
<evidence type="ECO:0000256" key="2">
    <source>
        <dbReference type="ARBA" id="ARBA00022942"/>
    </source>
</evidence>
<dbReference type="EMBL" id="NWUJ01000009">
    <property type="protein sequence ID" value="PFH33288.1"/>
    <property type="molecule type" value="Genomic_DNA"/>
</dbReference>
<evidence type="ECO:0000313" key="5">
    <source>
        <dbReference type="EMBL" id="PFH33288.1"/>
    </source>
</evidence>
<accession>A0A2A9M471</accession>
<feature type="domain" description="PCI" evidence="4">
    <location>
        <begin position="266"/>
        <end position="438"/>
    </location>
</feature>
<dbReference type="InterPro" id="IPR040896">
    <property type="entry name" value="RPN5_C"/>
</dbReference>
<dbReference type="FunFam" id="1.10.10.10:FF:000070">
    <property type="entry name" value="26S proteasome non-ATPase regulatory subunit 12"/>
    <property type="match status" value="1"/>
</dbReference>
<name>A0A2A9M471_BESBE</name>
<dbReference type="Pfam" id="PF22241">
    <property type="entry name" value="PSMD12-CSN4_N"/>
    <property type="match status" value="1"/>
</dbReference>
<evidence type="ECO:0000256" key="3">
    <source>
        <dbReference type="SAM" id="MobiDB-lite"/>
    </source>
</evidence>
<dbReference type="Gene3D" id="1.10.10.10">
    <property type="entry name" value="Winged helix-like DNA-binding domain superfamily/Winged helix DNA-binding domain"/>
    <property type="match status" value="1"/>
</dbReference>
<dbReference type="InterPro" id="IPR036388">
    <property type="entry name" value="WH-like_DNA-bd_sf"/>
</dbReference>
<dbReference type="AlphaFoldDB" id="A0A2A9M471"/>
<organism evidence="5 6">
    <name type="scientific">Besnoitia besnoiti</name>
    <name type="common">Apicomplexan protozoan</name>
    <dbReference type="NCBI Taxonomy" id="94643"/>
    <lineage>
        <taxon>Eukaryota</taxon>
        <taxon>Sar</taxon>
        <taxon>Alveolata</taxon>
        <taxon>Apicomplexa</taxon>
        <taxon>Conoidasida</taxon>
        <taxon>Coccidia</taxon>
        <taxon>Eucoccidiorida</taxon>
        <taxon>Eimeriorina</taxon>
        <taxon>Sarcocystidae</taxon>
        <taxon>Besnoitia</taxon>
    </lineage>
</organism>
<dbReference type="GO" id="GO:0005634">
    <property type="term" value="C:nucleus"/>
    <property type="evidence" value="ECO:0007669"/>
    <property type="project" value="UniProtKB-ARBA"/>
</dbReference>
<dbReference type="GeneID" id="40313413"/>
<evidence type="ECO:0000313" key="6">
    <source>
        <dbReference type="Proteomes" id="UP000224006"/>
    </source>
</evidence>
<dbReference type="RefSeq" id="XP_029217297.1">
    <property type="nucleotide sequence ID" value="XM_029366837.1"/>
</dbReference>
<dbReference type="SUPFAM" id="SSF46785">
    <property type="entry name" value="Winged helix' DNA-binding domain"/>
    <property type="match status" value="1"/>
</dbReference>
<evidence type="ECO:0000259" key="4">
    <source>
        <dbReference type="PROSITE" id="PS50250"/>
    </source>
</evidence>
<dbReference type="GO" id="GO:0008541">
    <property type="term" value="C:proteasome regulatory particle, lid subcomplex"/>
    <property type="evidence" value="ECO:0007669"/>
    <property type="project" value="TreeGrafter"/>
</dbReference>
<dbReference type="InterPro" id="IPR000717">
    <property type="entry name" value="PCI_dom"/>
</dbReference>
<dbReference type="InterPro" id="IPR054559">
    <property type="entry name" value="PSMD12-CSN4-like_N"/>
</dbReference>
<keyword evidence="2 5" id="KW-0647">Proteasome</keyword>
<dbReference type="GO" id="GO:0005737">
    <property type="term" value="C:cytoplasm"/>
    <property type="evidence" value="ECO:0007669"/>
    <property type="project" value="TreeGrafter"/>
</dbReference>
<dbReference type="VEuPathDB" id="ToxoDB:BESB_084870"/>
<protein>
    <submittedName>
        <fullName evidence="5">Putative 26s proteasome subunit p55</fullName>
    </submittedName>
</protein>
<dbReference type="InterPro" id="IPR040134">
    <property type="entry name" value="PSMD12/CSN4"/>
</dbReference>
<sequence length="486" mass="55525">MAQETASSILKDDADGLGVNEGKMTEDYSQPATKLIEKISELQKTTFVGPTNPIFDELFALEKKCRQANDGASGSRLCCFYLQNLEDLRKKGQGRGDGVPLVSVAFLCDQLVVLCKKRGQLKRTISDIVKLAVTWLPDMKKEDKIEMIETLKKITEGKIFVEVERARLVLMLAEMKEAEGNIDEAANILQEIQVETFGAMEKREKTEYILKQMALVLRRGDFIRCQIISKKINAKLLDNDESLQDLKIRYYRLMILYYLHEGMTLDCCKAYHSIYNTPSVQKDKEQWTLILQCYVLFLLLAPFDREVRQLAESVQVTEAKKLKEMPAFAQLLKDMTTVELLAWPLPYEATLRAHQVFQDSPHEEGEARWKLLRRRVVQHNLRVIAAYYSCIEMSRIASLLDISKDEAEAEISELVCSDFIEAKIDRPAGTVEFGKKKSNFDRLNAWATDVQNLLDRVDLCSHLIQKERMVHAARAKNAALMARNAS</sequence>
<gene>
    <name evidence="5" type="ORF">BESB_084870</name>
</gene>
<dbReference type="Proteomes" id="UP000224006">
    <property type="component" value="Chromosome VIII"/>
</dbReference>
<keyword evidence="6" id="KW-1185">Reference proteome</keyword>
<dbReference type="InterPro" id="IPR036390">
    <property type="entry name" value="WH_DNA-bd_sf"/>
</dbReference>
<dbReference type="KEGG" id="bbes:BESB_084870"/>
<comment type="caution">
    <text evidence="5">The sequence shown here is derived from an EMBL/GenBank/DDBJ whole genome shotgun (WGS) entry which is preliminary data.</text>
</comment>
<feature type="region of interest" description="Disordered" evidence="3">
    <location>
        <begin position="1"/>
        <end position="24"/>
    </location>
</feature>
<evidence type="ECO:0000256" key="1">
    <source>
        <dbReference type="ARBA" id="ARBA00006397"/>
    </source>
</evidence>
<dbReference type="OrthoDB" id="268763at2759"/>
<proteinExistence type="inferred from homology"/>
<comment type="similarity">
    <text evidence="1">Belongs to the proteasome subunit p55 family.</text>
</comment>
<dbReference type="STRING" id="94643.A0A2A9M471"/>
<reference evidence="5 6" key="1">
    <citation type="submission" date="2017-09" db="EMBL/GenBank/DDBJ databases">
        <title>Genome sequencing of Besnoitia besnoiti strain Bb-Ger1.</title>
        <authorList>
            <person name="Schares G."/>
            <person name="Venepally P."/>
            <person name="Lorenzi H.A."/>
        </authorList>
    </citation>
    <scope>NUCLEOTIDE SEQUENCE [LARGE SCALE GENOMIC DNA]</scope>
    <source>
        <strain evidence="5 6">Bb-Ger1</strain>
    </source>
</reference>
<dbReference type="Pfam" id="PF01399">
    <property type="entry name" value="PCI"/>
    <property type="match status" value="1"/>
</dbReference>